<comment type="caution">
    <text evidence="5">The sequence shown here is derived from an EMBL/GenBank/DDBJ whole genome shotgun (WGS) entry which is preliminary data.</text>
</comment>
<dbReference type="CDD" id="cd01392">
    <property type="entry name" value="HTH_LacI"/>
    <property type="match status" value="1"/>
</dbReference>
<evidence type="ECO:0000313" key="5">
    <source>
        <dbReference type="EMBL" id="NBN80070.1"/>
    </source>
</evidence>
<dbReference type="InterPro" id="IPR028082">
    <property type="entry name" value="Peripla_BP_I"/>
</dbReference>
<dbReference type="GO" id="GO:0003700">
    <property type="term" value="F:DNA-binding transcription factor activity"/>
    <property type="evidence" value="ECO:0007669"/>
    <property type="project" value="TreeGrafter"/>
</dbReference>
<evidence type="ECO:0000256" key="2">
    <source>
        <dbReference type="ARBA" id="ARBA00023125"/>
    </source>
</evidence>
<dbReference type="GO" id="GO:0000976">
    <property type="term" value="F:transcription cis-regulatory region binding"/>
    <property type="evidence" value="ECO:0007669"/>
    <property type="project" value="TreeGrafter"/>
</dbReference>
<dbReference type="RefSeq" id="WP_161709487.1">
    <property type="nucleotide sequence ID" value="NZ_JAABLQ010000003.1"/>
</dbReference>
<keyword evidence="2" id="KW-0238">DNA-binding</keyword>
<dbReference type="Pfam" id="PF00356">
    <property type="entry name" value="LacI"/>
    <property type="match status" value="1"/>
</dbReference>
<dbReference type="SUPFAM" id="SSF47413">
    <property type="entry name" value="lambda repressor-like DNA-binding domains"/>
    <property type="match status" value="1"/>
</dbReference>
<evidence type="ECO:0000313" key="6">
    <source>
        <dbReference type="Proteomes" id="UP000586722"/>
    </source>
</evidence>
<dbReference type="PROSITE" id="PS50932">
    <property type="entry name" value="HTH_LACI_2"/>
    <property type="match status" value="1"/>
</dbReference>
<sequence>MNKRQASQRPTLRTIAQMSGLAVTTVSRALADDPHIAQETRDRVRKLADEVGYAPDRAAQRLRTGKTNVISLILNPHDEILGFGTSIIRGITVALRGTPYHLVVMPDFADSEPLEQVSRIVRNHLADGVIFSRTEPDDARIRFLLERGFPFVSHGRSELATPHPFVDYDNYTFARQATQRLIAAGSERPAILLPPRRFTFANHQLHGFMSAVREHGVTHEILTDITLDTPGELIEARLRARLGLPGAPDGLVCAGEVSALAAIAAAVDRGLEPGRDFHIVVKQTSTLFSHVRPRVASIYEDLTEAGEHMGHFILRRIAGEPAEALQFLQVPPDPVDVPAPAVRTA</sequence>
<dbReference type="CDD" id="cd20009">
    <property type="entry name" value="PBP1_RafR-like"/>
    <property type="match status" value="1"/>
</dbReference>
<dbReference type="EMBL" id="JAABLQ010000003">
    <property type="protein sequence ID" value="NBN80070.1"/>
    <property type="molecule type" value="Genomic_DNA"/>
</dbReference>
<organism evidence="5 6">
    <name type="scientific">Pannonibacter tanglangensis</name>
    <dbReference type="NCBI Taxonomy" id="2750084"/>
    <lineage>
        <taxon>Bacteria</taxon>
        <taxon>Pseudomonadati</taxon>
        <taxon>Pseudomonadota</taxon>
        <taxon>Alphaproteobacteria</taxon>
        <taxon>Hyphomicrobiales</taxon>
        <taxon>Stappiaceae</taxon>
        <taxon>Pannonibacter</taxon>
    </lineage>
</organism>
<keyword evidence="3" id="KW-0804">Transcription</keyword>
<dbReference type="InterPro" id="IPR001761">
    <property type="entry name" value="Peripla_BP/Lac1_sug-bd_dom"/>
</dbReference>
<keyword evidence="1" id="KW-0805">Transcription regulation</keyword>
<dbReference type="Proteomes" id="UP000586722">
    <property type="component" value="Unassembled WGS sequence"/>
</dbReference>
<dbReference type="SMART" id="SM00354">
    <property type="entry name" value="HTH_LACI"/>
    <property type="match status" value="1"/>
</dbReference>
<dbReference type="Pfam" id="PF00532">
    <property type="entry name" value="Peripla_BP_1"/>
    <property type="match status" value="1"/>
</dbReference>
<proteinExistence type="predicted"/>
<reference evidence="6" key="1">
    <citation type="submission" date="2020-01" db="EMBL/GenBank/DDBJ databases">
        <authorList>
            <person name="Fang Y."/>
            <person name="Sun R."/>
            <person name="Nie L."/>
            <person name="He J."/>
            <person name="Hao L."/>
            <person name="Wang L."/>
            <person name="Su S."/>
            <person name="Lv E."/>
            <person name="Zhang Z."/>
            <person name="Xie R."/>
            <person name="Liu H."/>
        </authorList>
    </citation>
    <scope>NUCLEOTIDE SEQUENCE [LARGE SCALE GENOMIC DNA]</scope>
    <source>
        <strain evidence="6">XCT-53</strain>
    </source>
</reference>
<keyword evidence="6" id="KW-1185">Reference proteome</keyword>
<dbReference type="AlphaFoldDB" id="A0A7X5JB52"/>
<evidence type="ECO:0000259" key="4">
    <source>
        <dbReference type="PROSITE" id="PS50932"/>
    </source>
</evidence>
<dbReference type="InterPro" id="IPR010982">
    <property type="entry name" value="Lambda_DNA-bd_dom_sf"/>
</dbReference>
<dbReference type="Gene3D" id="3.40.50.2300">
    <property type="match status" value="2"/>
</dbReference>
<dbReference type="InterPro" id="IPR000843">
    <property type="entry name" value="HTH_LacI"/>
</dbReference>
<gene>
    <name evidence="5" type="ORF">GWI72_17470</name>
</gene>
<evidence type="ECO:0000256" key="1">
    <source>
        <dbReference type="ARBA" id="ARBA00023015"/>
    </source>
</evidence>
<name>A0A7X5JB52_9HYPH</name>
<dbReference type="PANTHER" id="PTHR30146">
    <property type="entry name" value="LACI-RELATED TRANSCRIPTIONAL REPRESSOR"/>
    <property type="match status" value="1"/>
</dbReference>
<protein>
    <submittedName>
        <fullName evidence="5">Substrate-binding domain-containing protein</fullName>
    </submittedName>
</protein>
<accession>A0A7X5JB52</accession>
<dbReference type="SUPFAM" id="SSF53822">
    <property type="entry name" value="Periplasmic binding protein-like I"/>
    <property type="match status" value="1"/>
</dbReference>
<dbReference type="PANTHER" id="PTHR30146:SF109">
    <property type="entry name" value="HTH-TYPE TRANSCRIPTIONAL REGULATOR GALS"/>
    <property type="match status" value="1"/>
</dbReference>
<dbReference type="Gene3D" id="1.10.260.40">
    <property type="entry name" value="lambda repressor-like DNA-binding domains"/>
    <property type="match status" value="1"/>
</dbReference>
<evidence type="ECO:0000256" key="3">
    <source>
        <dbReference type="ARBA" id="ARBA00023163"/>
    </source>
</evidence>
<feature type="domain" description="HTH lacI-type" evidence="4">
    <location>
        <begin position="10"/>
        <end position="64"/>
    </location>
</feature>